<dbReference type="Pfam" id="PF13414">
    <property type="entry name" value="TPR_11"/>
    <property type="match status" value="1"/>
</dbReference>
<evidence type="ECO:0000256" key="1">
    <source>
        <dbReference type="PROSITE-ProRule" id="PRU00339"/>
    </source>
</evidence>
<keyword evidence="4" id="KW-1185">Reference proteome</keyword>
<feature type="repeat" description="TPR" evidence="1">
    <location>
        <begin position="171"/>
        <end position="204"/>
    </location>
</feature>
<dbReference type="SMART" id="SM00028">
    <property type="entry name" value="TPR"/>
    <property type="match status" value="5"/>
</dbReference>
<evidence type="ECO:0008006" key="5">
    <source>
        <dbReference type="Google" id="ProtNLM"/>
    </source>
</evidence>
<dbReference type="Proteomes" id="UP001168972">
    <property type="component" value="Unassembled WGS sequence"/>
</dbReference>
<dbReference type="SUPFAM" id="SSF48452">
    <property type="entry name" value="TPR-like"/>
    <property type="match status" value="2"/>
</dbReference>
<sequence length="822" mass="95320">MELAEDFEGECSVNLSDDDGEDDVLTPEEKNNLTQQFLSGALTFSEYSLQMDRNTDNDAYDDDTLRAPSKNNDEIIIKQVVEEKKERRRAPGFRKRKRNLPATLQGLMGQANIYYARQEYDLAESICMEIVRQVPSAPEPYQTLATIYESNDPEKALQYSLIAAYLNPKDCAQWERLANLSLESGNIKQAITCLSKAIQADPTNVELYEARAKLQEENGDSRAYLKGYARLINQLSADNSEKIVPYAKELTKKFIEENNYEQALKAMEQIFNKCPNFITLEEINIMTDILITLKQFRKCLDILTQYTNIKIEYIDMEFQNENDNEIRMIESCEIPNDIFVDLKAKCIVALIELSYIDVIDELLDEFLIEENPEVSGDLFLDIVEALMRQKKYIRALKYLEPLINSQNYSLAAVWLRYAECWVGCKQLKKAIISYEIVVKLSPLHLEARLQLSTLYKCFKQYQMAIDILHQDPAVEVLDSDALYRKTLLLYKVKNYDEFFQSGFLLLLRHCENIRMKLELLVLMRASVGQRIEALHKRRLERAEPLKDDNAPTYSNNQQPTVEAEFNLFLLMCKVAFELNKFSLLERICFTALTSKKFECKTRYILFLCLISCIHNNNSYYGFNLVRDMVRDTCQSNLWNLLNIVIQRADDSRHNRFIMRLLGREDAYSYLHILNANNCLVSGTYKYALNDYVSLFKVGPSSLLALLIAVTFLQIACQKFTAQKHKLVTQAYAFFKKYAEMRGDDMKQESNYNIARALHQLGLLSGAVHFYKLVLESPPSKLILDHSERLDLSREAAYNLHLIYMQSNNFELARIYLENYITI</sequence>
<protein>
    <recommendedName>
        <fullName evidence="5">General transcription factor 3C polypeptide 3</fullName>
    </recommendedName>
</protein>
<dbReference type="AlphaFoldDB" id="A0AA39G1P2"/>
<comment type="caution">
    <text evidence="3">The sequence shown here is derived from an EMBL/GenBank/DDBJ whole genome shotgun (WGS) entry which is preliminary data.</text>
</comment>
<dbReference type="GO" id="GO:0006383">
    <property type="term" value="P:transcription by RNA polymerase III"/>
    <property type="evidence" value="ECO:0007669"/>
    <property type="project" value="InterPro"/>
</dbReference>
<dbReference type="Gene3D" id="1.25.40.10">
    <property type="entry name" value="Tetratricopeptide repeat domain"/>
    <property type="match status" value="3"/>
</dbReference>
<feature type="region of interest" description="Disordered" evidence="2">
    <location>
        <begin position="1"/>
        <end position="25"/>
    </location>
</feature>
<feature type="compositionally biased region" description="Acidic residues" evidence="2">
    <location>
        <begin position="16"/>
        <end position="25"/>
    </location>
</feature>
<accession>A0AA39G1P2</accession>
<dbReference type="PROSITE" id="PS50005">
    <property type="entry name" value="TPR"/>
    <property type="match status" value="1"/>
</dbReference>
<dbReference type="GO" id="GO:0000127">
    <property type="term" value="C:transcription factor TFIIIC complex"/>
    <property type="evidence" value="ECO:0007669"/>
    <property type="project" value="TreeGrafter"/>
</dbReference>
<dbReference type="InterPro" id="IPR011990">
    <property type="entry name" value="TPR-like_helical_dom_sf"/>
</dbReference>
<reference evidence="3" key="2">
    <citation type="submission" date="2023-03" db="EMBL/GenBank/DDBJ databases">
        <authorList>
            <person name="Inwood S.N."/>
            <person name="Skelly J.G."/>
            <person name="Guhlin J."/>
            <person name="Harrop T.W.R."/>
            <person name="Goldson S.G."/>
            <person name="Dearden P.K."/>
        </authorList>
    </citation>
    <scope>NUCLEOTIDE SEQUENCE</scope>
    <source>
        <strain evidence="3">Lincoln</strain>
        <tissue evidence="3">Whole body</tissue>
    </source>
</reference>
<keyword evidence="1" id="KW-0802">TPR repeat</keyword>
<proteinExistence type="predicted"/>
<dbReference type="PANTHER" id="PTHR23082">
    <property type="entry name" value="TRANSCRIPTION INITIATION FACTOR IIIC TFIIIC , POLYPEPTIDE 3-RELATED"/>
    <property type="match status" value="1"/>
</dbReference>
<dbReference type="InterPro" id="IPR019734">
    <property type="entry name" value="TPR_rpt"/>
</dbReference>
<gene>
    <name evidence="3" type="ORF">PV327_005598</name>
</gene>
<name>A0AA39G1P2_MICHY</name>
<evidence type="ECO:0000256" key="2">
    <source>
        <dbReference type="SAM" id="MobiDB-lite"/>
    </source>
</evidence>
<dbReference type="EMBL" id="JAQQBR010000003">
    <property type="protein sequence ID" value="KAK0179887.1"/>
    <property type="molecule type" value="Genomic_DNA"/>
</dbReference>
<evidence type="ECO:0000313" key="3">
    <source>
        <dbReference type="EMBL" id="KAK0179887.1"/>
    </source>
</evidence>
<evidence type="ECO:0000313" key="4">
    <source>
        <dbReference type="Proteomes" id="UP001168972"/>
    </source>
</evidence>
<reference evidence="3" key="1">
    <citation type="journal article" date="2023" name="bioRxiv">
        <title>Scaffold-level genome assemblies of two parasitoid biocontrol wasps reveal the parthenogenesis mechanism and an associated novel virus.</title>
        <authorList>
            <person name="Inwood S."/>
            <person name="Skelly J."/>
            <person name="Guhlin J."/>
            <person name="Harrop T."/>
            <person name="Goldson S."/>
            <person name="Dearden P."/>
        </authorList>
    </citation>
    <scope>NUCLEOTIDE SEQUENCE</scope>
    <source>
        <strain evidence="3">Lincoln</strain>
        <tissue evidence="3">Whole body</tissue>
    </source>
</reference>
<organism evidence="3 4">
    <name type="scientific">Microctonus hyperodae</name>
    <name type="common">Parasitoid wasp</name>
    <dbReference type="NCBI Taxonomy" id="165561"/>
    <lineage>
        <taxon>Eukaryota</taxon>
        <taxon>Metazoa</taxon>
        <taxon>Ecdysozoa</taxon>
        <taxon>Arthropoda</taxon>
        <taxon>Hexapoda</taxon>
        <taxon>Insecta</taxon>
        <taxon>Pterygota</taxon>
        <taxon>Neoptera</taxon>
        <taxon>Endopterygota</taxon>
        <taxon>Hymenoptera</taxon>
        <taxon>Apocrita</taxon>
        <taxon>Ichneumonoidea</taxon>
        <taxon>Braconidae</taxon>
        <taxon>Euphorinae</taxon>
        <taxon>Microctonus</taxon>
    </lineage>
</organism>
<dbReference type="PANTHER" id="PTHR23082:SF0">
    <property type="entry name" value="GENERAL TRANSCRIPTION FACTOR 3C POLYPEPTIDE 3"/>
    <property type="match status" value="1"/>
</dbReference>
<dbReference type="InterPro" id="IPR039340">
    <property type="entry name" value="Tfc4/TFIIIC-102/Sfc4"/>
</dbReference>